<proteinExistence type="predicted"/>
<dbReference type="GO" id="GO:0007010">
    <property type="term" value="P:cytoskeleton organization"/>
    <property type="evidence" value="ECO:0007669"/>
    <property type="project" value="UniProtKB-ARBA"/>
</dbReference>
<dbReference type="PANTHER" id="PTHR14149">
    <property type="entry name" value="RAS GTPASE-ACTIVATING PROTEIN WITH IQ MOTIF"/>
    <property type="match status" value="1"/>
</dbReference>
<reference evidence="4" key="2">
    <citation type="submission" date="2014-06" db="EMBL/GenBank/DDBJ databases">
        <title>The complete genome of Blastobotrys (Arxula) adeninivorans LS3 - a yeast of biotechnological interest.</title>
        <authorList>
            <person name="Kunze G."/>
            <person name="Gaillardin C."/>
            <person name="Czernicka M."/>
            <person name="Durrens P."/>
            <person name="Martin T."/>
            <person name="Boer E."/>
            <person name="Gabaldon T."/>
            <person name="Cruz J."/>
            <person name="Talla E."/>
            <person name="Marck C."/>
            <person name="Goffeau A."/>
            <person name="Barbe V."/>
            <person name="Baret P."/>
            <person name="Baronian K."/>
            <person name="Beier S."/>
            <person name="Bleykasten C."/>
            <person name="Bode R."/>
            <person name="Casaregola S."/>
            <person name="Despons L."/>
            <person name="Fairhead C."/>
            <person name="Giersberg M."/>
            <person name="Gierski P."/>
            <person name="Hahnel U."/>
            <person name="Hartmann A."/>
            <person name="Jankowska D."/>
            <person name="Jubin C."/>
            <person name="Jung P."/>
            <person name="Lafontaine I."/>
            <person name="Leh-Louis V."/>
            <person name="Lemaire M."/>
            <person name="Marcet-Houben M."/>
            <person name="Mascher M."/>
            <person name="Morel G."/>
            <person name="Richard G.-F."/>
            <person name="Riechen J."/>
            <person name="Sacerdot C."/>
            <person name="Sarkar A."/>
            <person name="Savel G."/>
            <person name="Schacherer J."/>
            <person name="Sherman D."/>
            <person name="Straub M.-L."/>
            <person name="Stein N."/>
            <person name="Thierry A."/>
            <person name="Trautwein-Schult A."/>
            <person name="Westhof E."/>
            <person name="Worch S."/>
            <person name="Dujon B."/>
            <person name="Souciet J.-L."/>
            <person name="Wincker P."/>
            <person name="Scholz U."/>
            <person name="Neuveglise N."/>
        </authorList>
    </citation>
    <scope>NUCLEOTIDE SEQUENCE</scope>
    <source>
        <strain evidence="4">LS3</strain>
    </source>
</reference>
<evidence type="ECO:0000259" key="3">
    <source>
        <dbReference type="PROSITE" id="PS50021"/>
    </source>
</evidence>
<dbReference type="SUPFAM" id="SSF47576">
    <property type="entry name" value="Calponin-homology domain, CH-domain"/>
    <property type="match status" value="1"/>
</dbReference>
<feature type="domain" description="Calponin-homology (CH)" evidence="3">
    <location>
        <begin position="129"/>
        <end position="235"/>
    </location>
</feature>
<dbReference type="InterPro" id="IPR000593">
    <property type="entry name" value="RasGAP_C"/>
</dbReference>
<evidence type="ECO:0000259" key="2">
    <source>
        <dbReference type="PROSITE" id="PS50018"/>
    </source>
</evidence>
<dbReference type="SUPFAM" id="SSF143885">
    <property type="entry name" value="RGC domain-like"/>
    <property type="match status" value="1"/>
</dbReference>
<accession>A0A060T5P0</accession>
<dbReference type="Gene3D" id="1.10.506.10">
    <property type="entry name" value="GTPase Activation - p120gap, domain 1"/>
    <property type="match status" value="1"/>
</dbReference>
<sequence>MDHYSPRSYGLSSQKRNQYTPEPLQSQSPARMNAQSSAYAGSPSRSPFMSSPALVPGSPSPTKSPGSRHQFPNDDISLMRSSSMAFRHLDQLGDTEDVAGMHGRVRLRADNKSWAMDKQRKSLQAYEYLCHIGEAKEWIETCIQEEIPEIVKLEEALRDGVILAKLTKVFAPHLVRRIFESPRLQFRHSENINYFFKFLDEIGMPDLFTFELTDIYDKKNIPKVIYCVHALGYILSSQDLAPPIGDLVGKLEFTEDEILDTQRGLDAKGINLPNFKGMNQHFGVPEPEPVPPEELMAQQLLQWEPQLTLLQSAIRGNFARQEMEYKIYGLKYLAKDEVIQLQSVARGNWLRQSLASRAQDLQNNRALAKDMSLFQALVRGSIVRRQVGEKLDVLHYEVAPHIVSLQSIIRGAVQRKRFADDSEKMSTQMADVVVSLQSTARGFLFRQKERGLKQVLESEIDSVVAFQSLVRAIPVRNRCALILTNLCKHEQDILDLQSIIRASRIRSQVESTRQSLRLQESNILTLQSIIRSKGAYNSVQFKIDTLADNASWITNLQSVIRGFVVRDKFKDVKAQLVLFHEDIGELQSICRGYLVRDDINKGRTELKAKEDLILDIQSIYRAGLVRAQVSDVLDRLELVSPSIIRLQSIFRGVLTRFEYSLLQEDLEDALPEIMELQSIAKGHLVRKEFNERMEHYKKNLDSVIKIQSFVRAKKQGDAYRSLISQPNPPLSTVKSFVHLLNDSDLDFEQEMELEQQRKKVIDEVRNNEMLEQFINQLEVKIALLLKNKITIDELVKHRNKGVKNDMSNENSFDLKALNKSSRRRLELYQGLFYILQTQPVYLCRLFNRLRQTVISDKEMKDIEGMIMTLFGYAQKPREEFFLLQLIGKCVREDINASESTRSFVRTNYLWWKLVAALNRDSKSRLFLKNLLRPVVSKIVEQPDLDMESDPLAIYRTSINNEELRTGRLSQRDPNVPVDVAIQDPETRSTFIANLQKLRETTTEFLNVVEESVDSLPYYIRYLAMTVFKEASSKFESESPDRVGALIGHVLFTNYLNPAIVAADNFGIVSNALSPQQSKNLNEIARVLTQASSLRPFSKDNVYLQPLNDYLKSSFDRVKQIFARVVDINDLEHEFGLTSFDDLTSHRRPNLYIKSTDILALHSVIRQEVDAIAPDPEDSLRSVVKDLGELPRDASEVLNNVARFTEVKLDLNPSFSRVEDPDAEINSLVVAAKRCLLYVLRVQNGANLMDVLVSPVSPEHEEKYKAILREERKESGKKKTLAYSGATALGDLSRISYRELKLLALEKVLELEAMGKISREDNYQELLNSIAVDIKMKRNKRMSREREMEGIHQTLSSLSEKEEYLQNQLKTYNDYIEQAMSTLQTRKSKKKALVLPFSRQYFHMRDLQRTGRVPKFGSYKYTASNLHERGVLVELQGYTERQLSQVTFTFSSDQVGVFNIEAANGAIAIPGASVELTLDDLLGQQYNNHQYIYLFDNMVKLNTNLTLHFIFKKFYGESNSVFK</sequence>
<dbReference type="Pfam" id="PF00616">
    <property type="entry name" value="RasGAP"/>
    <property type="match status" value="1"/>
</dbReference>
<dbReference type="SMART" id="SM00015">
    <property type="entry name" value="IQ"/>
    <property type="match status" value="9"/>
</dbReference>
<protein>
    <submittedName>
        <fullName evidence="4">ARAD1B13376p</fullName>
    </submittedName>
</protein>
<dbReference type="Pfam" id="PF00307">
    <property type="entry name" value="CH"/>
    <property type="match status" value="1"/>
</dbReference>
<dbReference type="InterPro" id="IPR001715">
    <property type="entry name" value="CH_dom"/>
</dbReference>
<dbReference type="PROSITE" id="PS50021">
    <property type="entry name" value="CH"/>
    <property type="match status" value="1"/>
</dbReference>
<dbReference type="Pfam" id="PF03836">
    <property type="entry name" value="RasGAP_C"/>
    <property type="match status" value="1"/>
</dbReference>
<dbReference type="PhylomeDB" id="A0A060T5P0"/>
<dbReference type="InterPro" id="IPR036872">
    <property type="entry name" value="CH_dom_sf"/>
</dbReference>
<dbReference type="PANTHER" id="PTHR14149:SF14">
    <property type="entry name" value="CALPONIN-HOMOLOGY (CH) DOMAIN-CONTAINING PROTEIN"/>
    <property type="match status" value="1"/>
</dbReference>
<dbReference type="Pfam" id="PF00612">
    <property type="entry name" value="IQ"/>
    <property type="match status" value="1"/>
</dbReference>
<dbReference type="GO" id="GO:0051015">
    <property type="term" value="F:actin filament binding"/>
    <property type="evidence" value="ECO:0007669"/>
    <property type="project" value="TreeGrafter"/>
</dbReference>
<dbReference type="SUPFAM" id="SSF48350">
    <property type="entry name" value="GTPase activation domain, GAP"/>
    <property type="match status" value="1"/>
</dbReference>
<reference evidence="4" key="1">
    <citation type="submission" date="2014-02" db="EMBL/GenBank/DDBJ databases">
        <authorList>
            <person name="Genoscope - CEA"/>
        </authorList>
    </citation>
    <scope>NUCLEOTIDE SEQUENCE</scope>
    <source>
        <strain evidence="4">LS3</strain>
    </source>
</reference>
<dbReference type="InterPro" id="IPR008936">
    <property type="entry name" value="Rho_GTPase_activation_prot"/>
</dbReference>
<dbReference type="Gene3D" id="1.10.418.10">
    <property type="entry name" value="Calponin-like domain"/>
    <property type="match status" value="1"/>
</dbReference>
<organism evidence="4">
    <name type="scientific">Blastobotrys adeninivorans</name>
    <name type="common">Yeast</name>
    <name type="synonym">Arxula adeninivorans</name>
    <dbReference type="NCBI Taxonomy" id="409370"/>
    <lineage>
        <taxon>Eukaryota</taxon>
        <taxon>Fungi</taxon>
        <taxon>Dikarya</taxon>
        <taxon>Ascomycota</taxon>
        <taxon>Saccharomycotina</taxon>
        <taxon>Dipodascomycetes</taxon>
        <taxon>Dipodascales</taxon>
        <taxon>Trichomonascaceae</taxon>
        <taxon>Blastobotrys</taxon>
    </lineage>
</organism>
<dbReference type="PROSITE" id="PS50018">
    <property type="entry name" value="RAS_GTPASE_ACTIV_2"/>
    <property type="match status" value="1"/>
</dbReference>
<dbReference type="CDD" id="cd21206">
    <property type="entry name" value="CH_IQGAP"/>
    <property type="match status" value="1"/>
</dbReference>
<feature type="domain" description="Ras-GAP" evidence="2">
    <location>
        <begin position="877"/>
        <end position="1092"/>
    </location>
</feature>
<dbReference type="SMART" id="SM00323">
    <property type="entry name" value="RasGAP"/>
    <property type="match status" value="1"/>
</dbReference>
<evidence type="ECO:0000313" key="4">
    <source>
        <dbReference type="EMBL" id="CDP36455.1"/>
    </source>
</evidence>
<evidence type="ECO:0000256" key="1">
    <source>
        <dbReference type="SAM" id="MobiDB-lite"/>
    </source>
</evidence>
<name>A0A060T5P0_BLAAD</name>
<dbReference type="InterPro" id="IPR000048">
    <property type="entry name" value="IQ_motif_EF-hand-BS"/>
</dbReference>
<dbReference type="GO" id="GO:0005516">
    <property type="term" value="F:calmodulin binding"/>
    <property type="evidence" value="ECO:0007669"/>
    <property type="project" value="TreeGrafter"/>
</dbReference>
<dbReference type="InterPro" id="IPR001936">
    <property type="entry name" value="RasGAP_dom"/>
</dbReference>
<dbReference type="EMBL" id="HG937692">
    <property type="protein sequence ID" value="CDP36455.1"/>
    <property type="molecule type" value="Genomic_DNA"/>
</dbReference>
<gene>
    <name evidence="4" type="ORF">GNLVRS02_ARAD1B13376g</name>
</gene>
<feature type="region of interest" description="Disordered" evidence="1">
    <location>
        <begin position="1"/>
        <end position="75"/>
    </location>
</feature>
<dbReference type="SMART" id="SM00033">
    <property type="entry name" value="CH"/>
    <property type="match status" value="1"/>
</dbReference>
<dbReference type="PROSITE" id="PS50096">
    <property type="entry name" value="IQ"/>
    <property type="match status" value="8"/>
</dbReference>
<feature type="compositionally biased region" description="Polar residues" evidence="1">
    <location>
        <begin position="10"/>
        <end position="49"/>
    </location>
</feature>
<feature type="compositionally biased region" description="Low complexity" evidence="1">
    <location>
        <begin position="56"/>
        <end position="67"/>
    </location>
</feature>
<dbReference type="GO" id="GO:0005096">
    <property type="term" value="F:GTPase activator activity"/>
    <property type="evidence" value="ECO:0007669"/>
    <property type="project" value="TreeGrafter"/>
</dbReference>